<dbReference type="InterPro" id="IPR039537">
    <property type="entry name" value="Retrotran_Ty1/copia-like"/>
</dbReference>
<name>A0A9K3NVS2_HELAN</name>
<gene>
    <name evidence="2" type="ORF">HanXRQr2_Chr03g0103511</name>
</gene>
<organism evidence="2 3">
    <name type="scientific">Helianthus annuus</name>
    <name type="common">Common sunflower</name>
    <dbReference type="NCBI Taxonomy" id="4232"/>
    <lineage>
        <taxon>Eukaryota</taxon>
        <taxon>Viridiplantae</taxon>
        <taxon>Streptophyta</taxon>
        <taxon>Embryophyta</taxon>
        <taxon>Tracheophyta</taxon>
        <taxon>Spermatophyta</taxon>
        <taxon>Magnoliopsida</taxon>
        <taxon>eudicotyledons</taxon>
        <taxon>Gunneridae</taxon>
        <taxon>Pentapetalae</taxon>
        <taxon>asterids</taxon>
        <taxon>campanulids</taxon>
        <taxon>Asterales</taxon>
        <taxon>Asteraceae</taxon>
        <taxon>Asteroideae</taxon>
        <taxon>Heliantheae alliance</taxon>
        <taxon>Heliantheae</taxon>
        <taxon>Helianthus</taxon>
    </lineage>
</organism>
<dbReference type="Gramene" id="mRNA:HanXRQr2_Chr03g0103511">
    <property type="protein sequence ID" value="CDS:HanXRQr2_Chr03g0103511.1"/>
    <property type="gene ID" value="HanXRQr2_Chr03g0103511"/>
</dbReference>
<dbReference type="EC" id="2.7.7.49" evidence="2"/>
<dbReference type="SUPFAM" id="SSF53098">
    <property type="entry name" value="Ribonuclease H-like"/>
    <property type="match status" value="1"/>
</dbReference>
<protein>
    <submittedName>
        <fullName evidence="2">RNA-directed DNA polymerase</fullName>
        <ecNumber evidence="2">2.7.7.49</ecNumber>
    </submittedName>
</protein>
<evidence type="ECO:0000313" key="3">
    <source>
        <dbReference type="Proteomes" id="UP000215914"/>
    </source>
</evidence>
<dbReference type="Gene3D" id="3.30.420.10">
    <property type="entry name" value="Ribonuclease H-like superfamily/Ribonuclease H"/>
    <property type="match status" value="1"/>
</dbReference>
<accession>A0A9K3NVS2</accession>
<dbReference type="InterPro" id="IPR036397">
    <property type="entry name" value="RNaseH_sf"/>
</dbReference>
<comment type="caution">
    <text evidence="2">The sequence shown here is derived from an EMBL/GenBank/DDBJ whole genome shotgun (WGS) entry which is preliminary data.</text>
</comment>
<dbReference type="PANTHER" id="PTHR42648">
    <property type="entry name" value="TRANSPOSASE, PUTATIVE-RELATED"/>
    <property type="match status" value="1"/>
</dbReference>
<evidence type="ECO:0000259" key="1">
    <source>
        <dbReference type="PROSITE" id="PS50994"/>
    </source>
</evidence>
<proteinExistence type="predicted"/>
<dbReference type="Proteomes" id="UP000215914">
    <property type="component" value="Unassembled WGS sequence"/>
</dbReference>
<keyword evidence="2" id="KW-0695">RNA-directed DNA polymerase</keyword>
<dbReference type="PROSITE" id="PS50994">
    <property type="entry name" value="INTEGRASE"/>
    <property type="match status" value="1"/>
</dbReference>
<dbReference type="Pfam" id="PF13976">
    <property type="entry name" value="gag_pre-integrs"/>
    <property type="match status" value="1"/>
</dbReference>
<sequence length="327" mass="37184">MKTGLCIKLYDTLYVPEVTRNLVSGPKLDMDGFIVSHGHRKLSIHYDSVLYGTGVLDGGLYRLELDDGFSKSLLSYNINESLTKMEEKRDLETSSMLWHQRLGHISKERLNRLVKDEVLPPLDFSDFGTCVKCLKGKMTLANKKGATRSSNLLELIHTDISGPYQIAGITAHTSFITFIDDYSRYMYLYLIKEKSESLTTFKDYKAEVEKQLDRQIKVVRSDRGGEYYGRHTDVGQAPGPFYEFCKGQGIVNQYTMPGTPQQNGVAERRNRTLMNMVRSMLANTNLPLFLWTEALKAAVIYSIEFLLSLSLKLLMNFGQEGNRVLNI</sequence>
<keyword evidence="2" id="KW-0548">Nucleotidyltransferase</keyword>
<dbReference type="InterPro" id="IPR012337">
    <property type="entry name" value="RNaseH-like_sf"/>
</dbReference>
<dbReference type="EMBL" id="MNCJ02000318">
    <property type="protein sequence ID" value="KAF5813845.1"/>
    <property type="molecule type" value="Genomic_DNA"/>
</dbReference>
<evidence type="ECO:0000313" key="2">
    <source>
        <dbReference type="EMBL" id="KAF5813845.1"/>
    </source>
</evidence>
<dbReference type="GO" id="GO:0003964">
    <property type="term" value="F:RNA-directed DNA polymerase activity"/>
    <property type="evidence" value="ECO:0007669"/>
    <property type="project" value="UniProtKB-KW"/>
</dbReference>
<dbReference type="GO" id="GO:0003676">
    <property type="term" value="F:nucleic acid binding"/>
    <property type="evidence" value="ECO:0007669"/>
    <property type="project" value="InterPro"/>
</dbReference>
<keyword evidence="2" id="KW-0808">Transferase</keyword>
<dbReference type="InterPro" id="IPR001584">
    <property type="entry name" value="Integrase_cat-core"/>
</dbReference>
<reference evidence="2" key="2">
    <citation type="submission" date="2020-06" db="EMBL/GenBank/DDBJ databases">
        <title>Helianthus annuus Genome sequencing and assembly Release 2.</title>
        <authorList>
            <person name="Gouzy J."/>
            <person name="Langlade N."/>
            <person name="Munos S."/>
        </authorList>
    </citation>
    <scope>NUCLEOTIDE SEQUENCE</scope>
    <source>
        <tissue evidence="2">Leaves</tissue>
    </source>
</reference>
<dbReference type="GO" id="GO:0015074">
    <property type="term" value="P:DNA integration"/>
    <property type="evidence" value="ECO:0007669"/>
    <property type="project" value="InterPro"/>
</dbReference>
<feature type="domain" description="Integrase catalytic" evidence="1">
    <location>
        <begin position="148"/>
        <end position="327"/>
    </location>
</feature>
<dbReference type="AlphaFoldDB" id="A0A9K3NVS2"/>
<reference evidence="2" key="1">
    <citation type="journal article" date="2017" name="Nature">
        <title>The sunflower genome provides insights into oil metabolism, flowering and Asterid evolution.</title>
        <authorList>
            <person name="Badouin H."/>
            <person name="Gouzy J."/>
            <person name="Grassa C.J."/>
            <person name="Murat F."/>
            <person name="Staton S.E."/>
            <person name="Cottret L."/>
            <person name="Lelandais-Briere C."/>
            <person name="Owens G.L."/>
            <person name="Carrere S."/>
            <person name="Mayjonade B."/>
            <person name="Legrand L."/>
            <person name="Gill N."/>
            <person name="Kane N.C."/>
            <person name="Bowers J.E."/>
            <person name="Hubner S."/>
            <person name="Bellec A."/>
            <person name="Berard A."/>
            <person name="Berges H."/>
            <person name="Blanchet N."/>
            <person name="Boniface M.C."/>
            <person name="Brunel D."/>
            <person name="Catrice O."/>
            <person name="Chaidir N."/>
            <person name="Claudel C."/>
            <person name="Donnadieu C."/>
            <person name="Faraut T."/>
            <person name="Fievet G."/>
            <person name="Helmstetter N."/>
            <person name="King M."/>
            <person name="Knapp S.J."/>
            <person name="Lai Z."/>
            <person name="Le Paslier M.C."/>
            <person name="Lippi Y."/>
            <person name="Lorenzon L."/>
            <person name="Mandel J.R."/>
            <person name="Marage G."/>
            <person name="Marchand G."/>
            <person name="Marquand E."/>
            <person name="Bret-Mestries E."/>
            <person name="Morien E."/>
            <person name="Nambeesan S."/>
            <person name="Nguyen T."/>
            <person name="Pegot-Espagnet P."/>
            <person name="Pouilly N."/>
            <person name="Raftis F."/>
            <person name="Sallet E."/>
            <person name="Schiex T."/>
            <person name="Thomas J."/>
            <person name="Vandecasteele C."/>
            <person name="Vares D."/>
            <person name="Vear F."/>
            <person name="Vautrin S."/>
            <person name="Crespi M."/>
            <person name="Mangin B."/>
            <person name="Burke J.M."/>
            <person name="Salse J."/>
            <person name="Munos S."/>
            <person name="Vincourt P."/>
            <person name="Rieseberg L.H."/>
            <person name="Langlade N.B."/>
        </authorList>
    </citation>
    <scope>NUCLEOTIDE SEQUENCE</scope>
    <source>
        <tissue evidence="2">Leaves</tissue>
    </source>
</reference>
<keyword evidence="3" id="KW-1185">Reference proteome</keyword>
<dbReference type="PANTHER" id="PTHR42648:SF28">
    <property type="entry name" value="TRANSPOSON-ENCODED PROTEIN WITH RIBONUCLEASE H-LIKE AND RETROVIRUS ZINC FINGER-LIKE DOMAINS"/>
    <property type="match status" value="1"/>
</dbReference>
<dbReference type="InterPro" id="IPR025724">
    <property type="entry name" value="GAG-pre-integrase_dom"/>
</dbReference>